<evidence type="ECO:0000313" key="1">
    <source>
        <dbReference type="EMBL" id="SVC78719.1"/>
    </source>
</evidence>
<dbReference type="PANTHER" id="PTHR10285">
    <property type="entry name" value="URIDINE KINASE"/>
    <property type="match status" value="1"/>
</dbReference>
<organism evidence="1">
    <name type="scientific">marine metagenome</name>
    <dbReference type="NCBI Taxonomy" id="408172"/>
    <lineage>
        <taxon>unclassified sequences</taxon>
        <taxon>metagenomes</taxon>
        <taxon>ecological metagenomes</taxon>
    </lineage>
</organism>
<proteinExistence type="predicted"/>
<protein>
    <recommendedName>
        <fullName evidence="2">Phosphoribulokinase/uridine kinase domain-containing protein</fullName>
    </recommendedName>
</protein>
<dbReference type="InterPro" id="IPR027417">
    <property type="entry name" value="P-loop_NTPase"/>
</dbReference>
<accession>A0A382PZF4</accession>
<name>A0A382PZF4_9ZZZZ</name>
<gene>
    <name evidence="1" type="ORF">METZ01_LOCUS331573</name>
</gene>
<reference evidence="1" key="1">
    <citation type="submission" date="2018-05" db="EMBL/GenBank/DDBJ databases">
        <authorList>
            <person name="Lanie J.A."/>
            <person name="Ng W.-L."/>
            <person name="Kazmierczak K.M."/>
            <person name="Andrzejewski T.M."/>
            <person name="Davidsen T.M."/>
            <person name="Wayne K.J."/>
            <person name="Tettelin H."/>
            <person name="Glass J.I."/>
            <person name="Rusch D."/>
            <person name="Podicherti R."/>
            <person name="Tsui H.-C.T."/>
            <person name="Winkler M.E."/>
        </authorList>
    </citation>
    <scope>NUCLEOTIDE SEQUENCE</scope>
</reference>
<sequence>MKETEDCFLKVKNDYLSFLRKEKIFDKSTESKILSLKKTYIPISFWIENKYKKKGKTLFLGFSGGQGSGKTTVVKILKIILKKFFKRKIHVSSIDDFYKTLEERNKMSYAIHPLLRVRGVPGTHDINLIKNFFNHIKKKNFKKIKLPKFDKSIDDRLKKKYWFNIKEKPEVVILEGWCVGAKPQSNSLLKKPINILEKYEDKDLIWRKHANHKLKKEYKKLFAMIDYFIFMKIPYFNMVFKWRLLQERKLKKMSHTKKKIMSYNKIKRFIMFYQRITLQMLKDMPKIASVVLTLNHKHQINKILFKN</sequence>
<evidence type="ECO:0008006" key="2">
    <source>
        <dbReference type="Google" id="ProtNLM"/>
    </source>
</evidence>
<dbReference type="SUPFAM" id="SSF52540">
    <property type="entry name" value="P-loop containing nucleoside triphosphate hydrolases"/>
    <property type="match status" value="1"/>
</dbReference>
<dbReference type="Gene3D" id="3.40.50.300">
    <property type="entry name" value="P-loop containing nucleotide triphosphate hydrolases"/>
    <property type="match status" value="1"/>
</dbReference>
<dbReference type="EMBL" id="UINC01110901">
    <property type="protein sequence ID" value="SVC78719.1"/>
    <property type="molecule type" value="Genomic_DNA"/>
</dbReference>
<dbReference type="AlphaFoldDB" id="A0A382PZF4"/>